<evidence type="ECO:0000256" key="7">
    <source>
        <dbReference type="RuleBase" id="RU364038"/>
    </source>
</evidence>
<comment type="similarity">
    <text evidence="2 7">Belongs to the thioredoxin family. DsbC subfamily.</text>
</comment>
<dbReference type="InterPro" id="IPR018950">
    <property type="entry name" value="DiS-bond_isomerase_DsbC/G_N"/>
</dbReference>
<evidence type="ECO:0000256" key="6">
    <source>
        <dbReference type="ARBA" id="ARBA00023284"/>
    </source>
</evidence>
<dbReference type="Proteomes" id="UP001595556">
    <property type="component" value="Unassembled WGS sequence"/>
</dbReference>
<keyword evidence="4 7" id="KW-0574">Periplasm</keyword>
<evidence type="ECO:0000313" key="10">
    <source>
        <dbReference type="EMBL" id="MFC3147544.1"/>
    </source>
</evidence>
<evidence type="ECO:0000313" key="11">
    <source>
        <dbReference type="Proteomes" id="UP001595556"/>
    </source>
</evidence>
<keyword evidence="11" id="KW-1185">Reference proteome</keyword>
<dbReference type="Gene3D" id="3.40.30.10">
    <property type="entry name" value="Glutaredoxin"/>
    <property type="match status" value="1"/>
</dbReference>
<dbReference type="Pfam" id="PF10411">
    <property type="entry name" value="DsbC_N"/>
    <property type="match status" value="1"/>
</dbReference>
<dbReference type="SUPFAM" id="SSF54423">
    <property type="entry name" value="DsbC/DsbG N-terminal domain-like"/>
    <property type="match status" value="1"/>
</dbReference>
<feature type="domain" description="Thioredoxin-like fold" evidence="9">
    <location>
        <begin position="134"/>
        <end position="256"/>
    </location>
</feature>
<dbReference type="Gene3D" id="3.10.450.70">
    <property type="entry name" value="Disulphide bond isomerase, DsbC/G, N-terminal"/>
    <property type="match status" value="1"/>
</dbReference>
<organism evidence="10 11">
    <name type="scientific">Piscinibacterium candidicorallinum</name>
    <dbReference type="NCBI Taxonomy" id="1793872"/>
    <lineage>
        <taxon>Bacteria</taxon>
        <taxon>Pseudomonadati</taxon>
        <taxon>Pseudomonadota</taxon>
        <taxon>Betaproteobacteria</taxon>
        <taxon>Burkholderiales</taxon>
        <taxon>Piscinibacterium</taxon>
    </lineage>
</organism>
<evidence type="ECO:0000259" key="8">
    <source>
        <dbReference type="Pfam" id="PF10411"/>
    </source>
</evidence>
<comment type="subcellular location">
    <subcellularLocation>
        <location evidence="1 7">Periplasm</location>
    </subcellularLocation>
</comment>
<dbReference type="InterPro" id="IPR009094">
    <property type="entry name" value="DiS-bond_isomerase_DsbC/G_N_sf"/>
</dbReference>
<dbReference type="SUPFAM" id="SSF52833">
    <property type="entry name" value="Thioredoxin-like"/>
    <property type="match status" value="1"/>
</dbReference>
<protein>
    <recommendedName>
        <fullName evidence="7">Thiol:disulfide interchange protein</fullName>
    </recommendedName>
</protein>
<dbReference type="Pfam" id="PF13098">
    <property type="entry name" value="Thioredoxin_2"/>
    <property type="match status" value="1"/>
</dbReference>
<sequence>MSNSLLRLISRPFLVAGFALATALPALAQTAGPVPPAADAAIRKALDGKLGQGVKIDAITRTPYADLYEVRAGADILYIDETGRYVFQGSVIDLSNGRNLSRERSEGLQAEADRAMRTVLWSQDSLKHALKMTKGNGKRQMIVFEDPYCGFCKRMRESFEQMNDITVYTFLLPILSEDSGVKSRNVWCSANRQKAYDDWMLRGVAPAAAKKDCDDSIAETQALARRLRINGTPAIFFTDGTRQPGFMPADALEKRLTSVRN</sequence>
<dbReference type="InterPro" id="IPR012336">
    <property type="entry name" value="Thioredoxin-like_fold"/>
</dbReference>
<comment type="caution">
    <text evidence="10">The sequence shown here is derived from an EMBL/GenBank/DDBJ whole genome shotgun (WGS) entry which is preliminary data.</text>
</comment>
<evidence type="ECO:0000259" key="9">
    <source>
        <dbReference type="Pfam" id="PF13098"/>
    </source>
</evidence>
<accession>A0ABV7H0V0</accession>
<keyword evidence="6 7" id="KW-0676">Redox-active center</keyword>
<feature type="signal peptide" evidence="7">
    <location>
        <begin position="1"/>
        <end position="28"/>
    </location>
</feature>
<dbReference type="PANTHER" id="PTHR35272">
    <property type="entry name" value="THIOL:DISULFIDE INTERCHANGE PROTEIN DSBC-RELATED"/>
    <property type="match status" value="1"/>
</dbReference>
<reference evidence="11" key="1">
    <citation type="journal article" date="2019" name="Int. J. Syst. Evol. Microbiol.">
        <title>The Global Catalogue of Microorganisms (GCM) 10K type strain sequencing project: providing services to taxonomists for standard genome sequencing and annotation.</title>
        <authorList>
            <consortium name="The Broad Institute Genomics Platform"/>
            <consortium name="The Broad Institute Genome Sequencing Center for Infectious Disease"/>
            <person name="Wu L."/>
            <person name="Ma J."/>
        </authorList>
    </citation>
    <scope>NUCLEOTIDE SEQUENCE [LARGE SCALE GENOMIC DNA]</scope>
    <source>
        <strain evidence="11">KCTC 52168</strain>
    </source>
</reference>
<dbReference type="RefSeq" id="WP_377302753.1">
    <property type="nucleotide sequence ID" value="NZ_CP180191.1"/>
</dbReference>
<evidence type="ECO:0000256" key="2">
    <source>
        <dbReference type="ARBA" id="ARBA00009813"/>
    </source>
</evidence>
<keyword evidence="5" id="KW-1015">Disulfide bond</keyword>
<proteinExistence type="inferred from homology"/>
<dbReference type="EMBL" id="JBHRTI010000004">
    <property type="protein sequence ID" value="MFC3147544.1"/>
    <property type="molecule type" value="Genomic_DNA"/>
</dbReference>
<name>A0ABV7H0V0_9BURK</name>
<feature type="chain" id="PRO_5044991730" description="Thiol:disulfide interchange protein" evidence="7">
    <location>
        <begin position="29"/>
        <end position="261"/>
    </location>
</feature>
<gene>
    <name evidence="10" type="ORF">ACFOEN_07805</name>
</gene>
<comment type="function">
    <text evidence="7">Required for disulfide bond formation in some periplasmic proteins. Acts by transferring its disulfide bond to other proteins and is reduced in the process.</text>
</comment>
<dbReference type="PANTHER" id="PTHR35272:SF3">
    <property type="entry name" value="THIOL:DISULFIDE INTERCHANGE PROTEIN DSBC"/>
    <property type="match status" value="1"/>
</dbReference>
<dbReference type="InterPro" id="IPR036249">
    <property type="entry name" value="Thioredoxin-like_sf"/>
</dbReference>
<keyword evidence="3 7" id="KW-0732">Signal</keyword>
<evidence type="ECO:0000256" key="3">
    <source>
        <dbReference type="ARBA" id="ARBA00022729"/>
    </source>
</evidence>
<feature type="domain" description="Disulphide bond isomerase DsbC/G N-terminal" evidence="8">
    <location>
        <begin position="37"/>
        <end position="101"/>
    </location>
</feature>
<dbReference type="CDD" id="cd03020">
    <property type="entry name" value="DsbA_DsbC_DsbG"/>
    <property type="match status" value="1"/>
</dbReference>
<dbReference type="InterPro" id="IPR051470">
    <property type="entry name" value="Thiol:disulfide_interchange"/>
</dbReference>
<evidence type="ECO:0000256" key="4">
    <source>
        <dbReference type="ARBA" id="ARBA00022764"/>
    </source>
</evidence>
<evidence type="ECO:0000256" key="1">
    <source>
        <dbReference type="ARBA" id="ARBA00004418"/>
    </source>
</evidence>
<dbReference type="InterPro" id="IPR033954">
    <property type="entry name" value="DiS-bond_Isoase_DsbC/G"/>
</dbReference>
<evidence type="ECO:0000256" key="5">
    <source>
        <dbReference type="ARBA" id="ARBA00023157"/>
    </source>
</evidence>